<evidence type="ECO:0000259" key="1">
    <source>
        <dbReference type="Pfam" id="PF18942"/>
    </source>
</evidence>
<protein>
    <recommendedName>
        <fullName evidence="1">DUF5689 domain-containing protein</fullName>
    </recommendedName>
</protein>
<name>A0A1I4U722_9FLAO</name>
<reference evidence="3" key="1">
    <citation type="submission" date="2016-10" db="EMBL/GenBank/DDBJ databases">
        <authorList>
            <person name="Varghese N."/>
            <person name="Submissions S."/>
        </authorList>
    </citation>
    <scope>NUCLEOTIDE SEQUENCE [LARGE SCALE GENOMIC DNA]</scope>
    <source>
        <strain evidence="3">XJ109</strain>
    </source>
</reference>
<proteinExistence type="predicted"/>
<organism evidence="2 3">
    <name type="scientific">Algoriella xinjiangensis</name>
    <dbReference type="NCBI Taxonomy" id="684065"/>
    <lineage>
        <taxon>Bacteria</taxon>
        <taxon>Pseudomonadati</taxon>
        <taxon>Bacteroidota</taxon>
        <taxon>Flavobacteriia</taxon>
        <taxon>Flavobacteriales</taxon>
        <taxon>Weeksellaceae</taxon>
        <taxon>Algoriella</taxon>
    </lineage>
</organism>
<sequence length="465" mass="50822">MNTISKISVAVTLSLGLFVAQSCVHDDDYATPPIECNLPEANIKLPELMQKINANQLNLDANKAITDDLILEAYVISSDETGNIYKTISIQDDPTNPTVGTQIEINAGNLYTQYPLGSKIQINLKGLRAQKDTRAGIIKIGSVDPTYDLGRIALTEYEKYIVKTCDPIQEIKPKEFNSLAEAMKNENVNTLVKINNVQFLQPDIDKTYGTASQIENRELVDKKGSLKNVVVRNSNFADWKDELLPTGSGSITVVVSKYGSTWQVYIRDTKDVKFDQPRFDVGGGTNPGGGNTTEAANLLFKGSDFNNWSEFLASINSFDLNKTGYAMSGVGLGRDNTNALQLKGTPIANDYVFTTVVNNAIPATPKKITFYVKGTAGKSLSLNVYKTDTKYVVYNLGDLSNSAVTLASTETNQYNGIIDTKGEWVLVTLDITSVDIQKTAGQNVFALKVGKDVAYDLVVDNIKID</sequence>
<dbReference type="RefSeq" id="WP_092906665.1">
    <property type="nucleotide sequence ID" value="NZ_FOUZ01000003.1"/>
</dbReference>
<evidence type="ECO:0000313" key="3">
    <source>
        <dbReference type="Proteomes" id="UP000199149"/>
    </source>
</evidence>
<dbReference type="AlphaFoldDB" id="A0A1I4U722"/>
<evidence type="ECO:0000313" key="2">
    <source>
        <dbReference type="EMBL" id="SFM84757.1"/>
    </source>
</evidence>
<keyword evidence="3" id="KW-1185">Reference proteome</keyword>
<accession>A0A1I4U722</accession>
<gene>
    <name evidence="2" type="ORF">SAMN05421738_103105</name>
</gene>
<dbReference type="Proteomes" id="UP000199149">
    <property type="component" value="Unassembled WGS sequence"/>
</dbReference>
<dbReference type="STRING" id="684065.SAMN05421738_103105"/>
<dbReference type="Pfam" id="PF18942">
    <property type="entry name" value="DUF5689"/>
    <property type="match status" value="1"/>
</dbReference>
<dbReference type="OrthoDB" id="1492759at2"/>
<dbReference type="EMBL" id="FOUZ01000003">
    <property type="protein sequence ID" value="SFM84757.1"/>
    <property type="molecule type" value="Genomic_DNA"/>
</dbReference>
<feature type="domain" description="DUF5689" evidence="1">
    <location>
        <begin position="41"/>
        <end position="272"/>
    </location>
</feature>
<dbReference type="InterPro" id="IPR043744">
    <property type="entry name" value="DUF5689"/>
</dbReference>
<dbReference type="PROSITE" id="PS51257">
    <property type="entry name" value="PROKAR_LIPOPROTEIN"/>
    <property type="match status" value="1"/>
</dbReference>